<keyword evidence="1" id="KW-1133">Transmembrane helix</keyword>
<accession>A0ABR8N412</accession>
<proteinExistence type="predicted"/>
<keyword evidence="1" id="KW-0812">Transmembrane</keyword>
<feature type="transmembrane region" description="Helical" evidence="1">
    <location>
        <begin position="131"/>
        <end position="153"/>
    </location>
</feature>
<evidence type="ECO:0000313" key="3">
    <source>
        <dbReference type="Proteomes" id="UP000609346"/>
    </source>
</evidence>
<evidence type="ECO:0000256" key="1">
    <source>
        <dbReference type="SAM" id="Phobius"/>
    </source>
</evidence>
<comment type="caution">
    <text evidence="2">The sequence shown here is derived from an EMBL/GenBank/DDBJ whole genome shotgun (WGS) entry which is preliminary data.</text>
</comment>
<dbReference type="Proteomes" id="UP000609346">
    <property type="component" value="Unassembled WGS sequence"/>
</dbReference>
<dbReference type="EMBL" id="JACXZA010000005">
    <property type="protein sequence ID" value="MBD3921184.1"/>
    <property type="molecule type" value="Genomic_DNA"/>
</dbReference>
<feature type="transmembrane region" description="Helical" evidence="1">
    <location>
        <begin position="92"/>
        <end position="111"/>
    </location>
</feature>
<keyword evidence="1" id="KW-0472">Membrane</keyword>
<gene>
    <name evidence="2" type="ORF">H8B09_20620</name>
</gene>
<dbReference type="InterPro" id="IPR007404">
    <property type="entry name" value="YdjM-like"/>
</dbReference>
<feature type="transmembrane region" description="Helical" evidence="1">
    <location>
        <begin position="165"/>
        <end position="184"/>
    </location>
</feature>
<dbReference type="Pfam" id="PF04307">
    <property type="entry name" value="YdjM"/>
    <property type="match status" value="1"/>
</dbReference>
<sequence>MFAGHFGLAAIVKSRTNRVPLWALLVSSQVLDVAFIPMVMTGAESMDETKYGGGYGGAIIHADYTHSLLGAIILTLAAAFAGRWIWGKRAGVIIGAVVFSHWLLDLIVHRADMPLLPGNWGDLPLLGFGLWQYPWISITLEALLIAAGTWMYARAAFQQSGERSRFARVAASSLLGVVLVLLLVSDAAGWF</sequence>
<feature type="transmembrane region" description="Helical" evidence="1">
    <location>
        <begin position="21"/>
        <end position="40"/>
    </location>
</feature>
<protein>
    <submittedName>
        <fullName evidence="2">Permease</fullName>
    </submittedName>
</protein>
<dbReference type="RefSeq" id="WP_191205461.1">
    <property type="nucleotide sequence ID" value="NZ_JACXZA010000005.1"/>
</dbReference>
<organism evidence="2 3">
    <name type="scientific">Paenibacillus terricola</name>
    <dbReference type="NCBI Taxonomy" id="2763503"/>
    <lineage>
        <taxon>Bacteria</taxon>
        <taxon>Bacillati</taxon>
        <taxon>Bacillota</taxon>
        <taxon>Bacilli</taxon>
        <taxon>Bacillales</taxon>
        <taxon>Paenibacillaceae</taxon>
        <taxon>Paenibacillus</taxon>
    </lineage>
</organism>
<feature type="transmembrane region" description="Helical" evidence="1">
    <location>
        <begin position="64"/>
        <end position="85"/>
    </location>
</feature>
<keyword evidence="3" id="KW-1185">Reference proteome</keyword>
<evidence type="ECO:0000313" key="2">
    <source>
        <dbReference type="EMBL" id="MBD3921184.1"/>
    </source>
</evidence>
<reference evidence="2 3" key="1">
    <citation type="submission" date="2020-09" db="EMBL/GenBank/DDBJ databases">
        <title>Paenibacillus sp. strain PR3 16S rRNA gene Genome sequencing and assembly.</title>
        <authorList>
            <person name="Kim J."/>
        </authorList>
    </citation>
    <scope>NUCLEOTIDE SEQUENCE [LARGE SCALE GENOMIC DNA]</scope>
    <source>
        <strain evidence="2 3">PR3</strain>
    </source>
</reference>
<name>A0ABR8N412_9BACL</name>